<comment type="subcellular location">
    <subcellularLocation>
        <location evidence="1">Mitochondrion</location>
    </subcellularLocation>
</comment>
<dbReference type="InterPro" id="IPR042272">
    <property type="entry name" value="ATP12_ATP_synth-F1-assembly_N"/>
</dbReference>
<proteinExistence type="inferred from homology"/>
<accession>H2AWL5</accession>
<evidence type="ECO:0000256" key="3">
    <source>
        <dbReference type="ARBA" id="ARBA00022946"/>
    </source>
</evidence>
<dbReference type="AlphaFoldDB" id="H2AWL5"/>
<keyword evidence="4" id="KW-0496">Mitochondrion</keyword>
<dbReference type="InterPro" id="IPR011419">
    <property type="entry name" value="ATP12_ATP_synth-F1-assembly"/>
</dbReference>
<name>H2AWL5_KAZAF</name>
<dbReference type="eggNOG" id="KOG3015">
    <property type="taxonomic scope" value="Eukaryota"/>
</dbReference>
<dbReference type="OrthoDB" id="5322896at2759"/>
<reference evidence="6 7" key="1">
    <citation type="journal article" date="2011" name="Proc. Natl. Acad. Sci. U.S.A.">
        <title>Evolutionary erosion of yeast sex chromosomes by mating-type switching accidents.</title>
        <authorList>
            <person name="Gordon J.L."/>
            <person name="Armisen D."/>
            <person name="Proux-Wera E."/>
            <person name="Oheigeartaigh S.S."/>
            <person name="Byrne K.P."/>
            <person name="Wolfe K.H."/>
        </authorList>
    </citation>
    <scope>NUCLEOTIDE SEQUENCE [LARGE SCALE GENOMIC DNA]</scope>
    <source>
        <strain evidence="7">ATCC 22294 / BCRC 22015 / CBS 2517 / CECT 1963 / NBRC 1671 / NRRL Y-8276</strain>
    </source>
</reference>
<dbReference type="KEGG" id="kaf:KAFR_0F01680"/>
<dbReference type="InterPro" id="IPR023335">
    <property type="entry name" value="ATP12_ortho_dom_sf"/>
</dbReference>
<evidence type="ECO:0000313" key="6">
    <source>
        <dbReference type="EMBL" id="CCF58765.1"/>
    </source>
</evidence>
<dbReference type="InParanoid" id="H2AWL5"/>
<dbReference type="Pfam" id="PF07542">
    <property type="entry name" value="ATP12"/>
    <property type="match status" value="1"/>
</dbReference>
<evidence type="ECO:0000313" key="7">
    <source>
        <dbReference type="Proteomes" id="UP000005220"/>
    </source>
</evidence>
<dbReference type="HOGENOM" id="CLU_047893_1_2_1"/>
<keyword evidence="3" id="KW-0809">Transit peptide</keyword>
<dbReference type="PANTHER" id="PTHR21013:SF10">
    <property type="entry name" value="ATP SYNTHASE MITOCHONDRIAL F1 COMPLEX ASSEMBLY FACTOR 2"/>
    <property type="match status" value="1"/>
</dbReference>
<gene>
    <name evidence="6" type="primary">KAFR0F01680</name>
    <name evidence="6" type="ORF">KAFR_0F01680</name>
</gene>
<evidence type="ECO:0000256" key="1">
    <source>
        <dbReference type="ARBA" id="ARBA00004173"/>
    </source>
</evidence>
<comment type="similarity">
    <text evidence="2">Belongs to the ATP12 family.</text>
</comment>
<dbReference type="PANTHER" id="PTHR21013">
    <property type="entry name" value="ATP SYNTHASE MITOCHONDRIAL F1 COMPLEX ASSEMBLY FACTOR 2/ATP12 PROTEIN, MITOCHONDRIAL PRECURSOR"/>
    <property type="match status" value="1"/>
</dbReference>
<dbReference type="GO" id="GO:0005759">
    <property type="term" value="C:mitochondrial matrix"/>
    <property type="evidence" value="ECO:0007669"/>
    <property type="project" value="EnsemblFungi"/>
</dbReference>
<dbReference type="STRING" id="1071382.H2AWL5"/>
<dbReference type="Proteomes" id="UP000005220">
    <property type="component" value="Chromosome 6"/>
</dbReference>
<protein>
    <submittedName>
        <fullName evidence="6">Uncharacterized protein</fullName>
    </submittedName>
</protein>
<evidence type="ECO:0000256" key="2">
    <source>
        <dbReference type="ARBA" id="ARBA00008231"/>
    </source>
</evidence>
<dbReference type="RefSeq" id="XP_003957900.1">
    <property type="nucleotide sequence ID" value="XM_003957851.1"/>
</dbReference>
<dbReference type="GO" id="GO:0033615">
    <property type="term" value="P:mitochondrial proton-transporting ATP synthase complex assembly"/>
    <property type="evidence" value="ECO:0007669"/>
    <property type="project" value="EnsemblFungi"/>
</dbReference>
<evidence type="ECO:0000256" key="4">
    <source>
        <dbReference type="ARBA" id="ARBA00023128"/>
    </source>
</evidence>
<evidence type="ECO:0000256" key="5">
    <source>
        <dbReference type="ARBA" id="ARBA00023186"/>
    </source>
</evidence>
<dbReference type="EMBL" id="HE650826">
    <property type="protein sequence ID" value="CCF58765.1"/>
    <property type="molecule type" value="Genomic_DNA"/>
</dbReference>
<sequence length="319" mass="36031">MLFYTPTILKFALPRCSRRLSRDCLPIGTRFNSTSSQNKFLDKPGRKLWKHVSVNDTISQEKFHIQLDGKTIKTPLGNPLAVGKDRDALAYLLMKEWDNLKNLSSKRNSLPLTSLVSRCIDLEVATNEKSSGPDAAAKIGGGKEVIKNDLLRYLDTDTLLVFSPRSEYEGALREEQDSLYLPIIKKIESFLSENFGSSPITLQILDADRHGLRGNVQNPETRKAAMKYLDSLCLWNLVVFENVVLTTKSFICGILLLQDRAFSNSPPDLHYSIEEIERAATLETIHQTRRWGEVEEAHAISKAELRMNLYTASVVAFKE</sequence>
<dbReference type="SUPFAM" id="SSF160909">
    <property type="entry name" value="ATP12-like"/>
    <property type="match status" value="1"/>
</dbReference>
<keyword evidence="5" id="KW-0143">Chaperone</keyword>
<dbReference type="Gene3D" id="1.10.3580.10">
    <property type="entry name" value="ATP12 ATPase"/>
    <property type="match status" value="1"/>
</dbReference>
<dbReference type="FunCoup" id="H2AWL5">
    <property type="interactions" value="724"/>
</dbReference>
<keyword evidence="7" id="KW-1185">Reference proteome</keyword>
<organism evidence="6 7">
    <name type="scientific">Kazachstania africana (strain ATCC 22294 / BCRC 22015 / CBS 2517 / CECT 1963 / NBRC 1671 / NRRL Y-8276)</name>
    <name type="common">Yeast</name>
    <name type="synonym">Kluyveromyces africanus</name>
    <dbReference type="NCBI Taxonomy" id="1071382"/>
    <lineage>
        <taxon>Eukaryota</taxon>
        <taxon>Fungi</taxon>
        <taxon>Dikarya</taxon>
        <taxon>Ascomycota</taxon>
        <taxon>Saccharomycotina</taxon>
        <taxon>Saccharomycetes</taxon>
        <taxon>Saccharomycetales</taxon>
        <taxon>Saccharomycetaceae</taxon>
        <taxon>Kazachstania</taxon>
    </lineage>
</organism>
<dbReference type="Gene3D" id="3.30.2180.10">
    <property type="entry name" value="ATP12-like"/>
    <property type="match status" value="1"/>
</dbReference>
<dbReference type="GeneID" id="13884233"/>
<dbReference type="GO" id="GO:0019904">
    <property type="term" value="F:protein domain specific binding"/>
    <property type="evidence" value="ECO:0007669"/>
    <property type="project" value="EnsemblFungi"/>
</dbReference>